<reference evidence="1 2" key="2">
    <citation type="journal article" date="2022" name="Mol. Ecol. Resour.">
        <title>The genomes of chicory, endive, great burdock and yacon provide insights into Asteraceae paleo-polyploidization history and plant inulin production.</title>
        <authorList>
            <person name="Fan W."/>
            <person name="Wang S."/>
            <person name="Wang H."/>
            <person name="Wang A."/>
            <person name="Jiang F."/>
            <person name="Liu H."/>
            <person name="Zhao H."/>
            <person name="Xu D."/>
            <person name="Zhang Y."/>
        </authorList>
    </citation>
    <scope>NUCLEOTIDE SEQUENCE [LARGE SCALE GENOMIC DNA]</scope>
    <source>
        <strain evidence="2">cv. Punajuju</strain>
        <tissue evidence="1">Leaves</tissue>
    </source>
</reference>
<gene>
    <name evidence="1" type="ORF">L2E82_47834</name>
</gene>
<sequence>MGNYMETCLQKDQREDEKPHEQEKQESGKTVGNYGMESGKMRVKLVLTKDELEWLLFKLKNKEGQRLEDVLGAIGKSRMTGKSVSGWKPSLESIMETPEVHEMNRS</sequence>
<comment type="caution">
    <text evidence="1">The sequence shown here is derived from an EMBL/GenBank/DDBJ whole genome shotgun (WGS) entry which is preliminary data.</text>
</comment>
<organism evidence="1 2">
    <name type="scientific">Cichorium intybus</name>
    <name type="common">Chicory</name>
    <dbReference type="NCBI Taxonomy" id="13427"/>
    <lineage>
        <taxon>Eukaryota</taxon>
        <taxon>Viridiplantae</taxon>
        <taxon>Streptophyta</taxon>
        <taxon>Embryophyta</taxon>
        <taxon>Tracheophyta</taxon>
        <taxon>Spermatophyta</taxon>
        <taxon>Magnoliopsida</taxon>
        <taxon>eudicotyledons</taxon>
        <taxon>Gunneridae</taxon>
        <taxon>Pentapetalae</taxon>
        <taxon>asterids</taxon>
        <taxon>campanulids</taxon>
        <taxon>Asterales</taxon>
        <taxon>Asteraceae</taxon>
        <taxon>Cichorioideae</taxon>
        <taxon>Cichorieae</taxon>
        <taxon>Cichoriinae</taxon>
        <taxon>Cichorium</taxon>
    </lineage>
</organism>
<evidence type="ECO:0000313" key="2">
    <source>
        <dbReference type="Proteomes" id="UP001055811"/>
    </source>
</evidence>
<keyword evidence="2" id="KW-1185">Reference proteome</keyword>
<name>A0ACB8YVS7_CICIN</name>
<accession>A0ACB8YVS7</accession>
<reference evidence="2" key="1">
    <citation type="journal article" date="2022" name="Mol. Ecol. Resour.">
        <title>The genomes of chicory, endive, great burdock and yacon provide insights into Asteraceae palaeo-polyploidization history and plant inulin production.</title>
        <authorList>
            <person name="Fan W."/>
            <person name="Wang S."/>
            <person name="Wang H."/>
            <person name="Wang A."/>
            <person name="Jiang F."/>
            <person name="Liu H."/>
            <person name="Zhao H."/>
            <person name="Xu D."/>
            <person name="Zhang Y."/>
        </authorList>
    </citation>
    <scope>NUCLEOTIDE SEQUENCE [LARGE SCALE GENOMIC DNA]</scope>
    <source>
        <strain evidence="2">cv. Punajuju</strain>
    </source>
</reference>
<protein>
    <submittedName>
        <fullName evidence="1">Uncharacterized protein</fullName>
    </submittedName>
</protein>
<evidence type="ECO:0000313" key="1">
    <source>
        <dbReference type="EMBL" id="KAI3689864.1"/>
    </source>
</evidence>
<dbReference type="EMBL" id="CM042017">
    <property type="protein sequence ID" value="KAI3689864.1"/>
    <property type="molecule type" value="Genomic_DNA"/>
</dbReference>
<dbReference type="Proteomes" id="UP001055811">
    <property type="component" value="Linkage Group LG09"/>
</dbReference>
<proteinExistence type="predicted"/>